<keyword evidence="5 6" id="KW-0472">Membrane</keyword>
<dbReference type="GO" id="GO:0005886">
    <property type="term" value="C:plasma membrane"/>
    <property type="evidence" value="ECO:0007669"/>
    <property type="project" value="UniProtKB-SubCell"/>
</dbReference>
<reference evidence="8 9" key="1">
    <citation type="journal article" date="2019" name="Nat. Microbiol.">
        <title>Mediterranean grassland soil C-N compound turnover is dependent on rainfall and depth, and is mediated by genomically divergent microorganisms.</title>
        <authorList>
            <person name="Diamond S."/>
            <person name="Andeer P.F."/>
            <person name="Li Z."/>
            <person name="Crits-Christoph A."/>
            <person name="Burstein D."/>
            <person name="Anantharaman K."/>
            <person name="Lane K.R."/>
            <person name="Thomas B.C."/>
            <person name="Pan C."/>
            <person name="Northen T.R."/>
            <person name="Banfield J.F."/>
        </authorList>
    </citation>
    <scope>NUCLEOTIDE SEQUENCE [LARGE SCALE GENOMIC DNA]</scope>
    <source>
        <strain evidence="8">WS_3</strain>
    </source>
</reference>
<feature type="transmembrane region" description="Helical" evidence="6">
    <location>
        <begin position="6"/>
        <end position="23"/>
    </location>
</feature>
<evidence type="ECO:0000256" key="4">
    <source>
        <dbReference type="ARBA" id="ARBA00022989"/>
    </source>
</evidence>
<accession>A0A538S8D8</accession>
<evidence type="ECO:0000256" key="1">
    <source>
        <dbReference type="ARBA" id="ARBA00004651"/>
    </source>
</evidence>
<feature type="domain" description="Cytochrome b561 bacterial/Ni-hydrogenase" evidence="7">
    <location>
        <begin position="3"/>
        <end position="164"/>
    </location>
</feature>
<evidence type="ECO:0000313" key="8">
    <source>
        <dbReference type="EMBL" id="TMQ47644.1"/>
    </source>
</evidence>
<keyword evidence="4 6" id="KW-1133">Transmembrane helix</keyword>
<gene>
    <name evidence="8" type="ORF">E6K73_13380</name>
</gene>
<evidence type="ECO:0000256" key="3">
    <source>
        <dbReference type="ARBA" id="ARBA00022692"/>
    </source>
</evidence>
<name>A0A538S8D8_UNCEI</name>
<dbReference type="InterPro" id="IPR016174">
    <property type="entry name" value="Di-haem_cyt_TM"/>
</dbReference>
<comment type="caution">
    <text evidence="8">The sequence shown here is derived from an EMBL/GenBank/DDBJ whole genome shotgun (WGS) entry which is preliminary data.</text>
</comment>
<sequence>MRVWDLYVRVVHWLLAIAVLLAWATREGWGLWHDWLGYAALALTAARLLWGWFGPKHARFGNFLYGPLHTLAYARSFLTAAAPRYLGHNPLGGWMIVALLAGVAATSATGWLYTTETYWGIEWVGTLHKWCANALLALAALHVAGVAAACFRHRENLVAAMIHGRKRTPGPNDIV</sequence>
<protein>
    <submittedName>
        <fullName evidence="8">Cytochrome B</fullName>
    </submittedName>
</protein>
<dbReference type="Gene3D" id="1.20.950.20">
    <property type="entry name" value="Transmembrane di-heme cytochromes, Chain C"/>
    <property type="match status" value="1"/>
</dbReference>
<dbReference type="EMBL" id="VBOT01000172">
    <property type="protein sequence ID" value="TMQ47644.1"/>
    <property type="molecule type" value="Genomic_DNA"/>
</dbReference>
<evidence type="ECO:0000256" key="2">
    <source>
        <dbReference type="ARBA" id="ARBA00022475"/>
    </source>
</evidence>
<dbReference type="Proteomes" id="UP000320184">
    <property type="component" value="Unassembled WGS sequence"/>
</dbReference>
<dbReference type="PANTHER" id="PTHR30485:SF2">
    <property type="entry name" value="BLL0597 PROTEIN"/>
    <property type="match status" value="1"/>
</dbReference>
<keyword evidence="2" id="KW-1003">Cell membrane</keyword>
<organism evidence="8 9">
    <name type="scientific">Eiseniibacteriota bacterium</name>
    <dbReference type="NCBI Taxonomy" id="2212470"/>
    <lineage>
        <taxon>Bacteria</taxon>
        <taxon>Candidatus Eiseniibacteriota</taxon>
    </lineage>
</organism>
<feature type="transmembrane region" description="Helical" evidence="6">
    <location>
        <begin position="94"/>
        <end position="114"/>
    </location>
</feature>
<dbReference type="GO" id="GO:0020037">
    <property type="term" value="F:heme binding"/>
    <property type="evidence" value="ECO:0007669"/>
    <property type="project" value="TreeGrafter"/>
</dbReference>
<evidence type="ECO:0000256" key="5">
    <source>
        <dbReference type="ARBA" id="ARBA00023136"/>
    </source>
</evidence>
<comment type="subcellular location">
    <subcellularLocation>
        <location evidence="1">Cell membrane</location>
        <topology evidence="1">Multi-pass membrane protein</topology>
    </subcellularLocation>
</comment>
<dbReference type="AlphaFoldDB" id="A0A538S8D8"/>
<proteinExistence type="predicted"/>
<keyword evidence="3 6" id="KW-0812">Transmembrane</keyword>
<evidence type="ECO:0000259" key="7">
    <source>
        <dbReference type="Pfam" id="PF01292"/>
    </source>
</evidence>
<feature type="transmembrane region" description="Helical" evidence="6">
    <location>
        <begin position="35"/>
        <end position="53"/>
    </location>
</feature>
<dbReference type="Pfam" id="PF01292">
    <property type="entry name" value="Ni_hydr_CYTB"/>
    <property type="match status" value="1"/>
</dbReference>
<dbReference type="SUPFAM" id="SSF81342">
    <property type="entry name" value="Transmembrane di-heme cytochromes"/>
    <property type="match status" value="1"/>
</dbReference>
<evidence type="ECO:0000256" key="6">
    <source>
        <dbReference type="SAM" id="Phobius"/>
    </source>
</evidence>
<dbReference type="InterPro" id="IPR011577">
    <property type="entry name" value="Cyt_b561_bac/Ni-Hgenase"/>
</dbReference>
<evidence type="ECO:0000313" key="9">
    <source>
        <dbReference type="Proteomes" id="UP000320184"/>
    </source>
</evidence>
<dbReference type="GO" id="GO:0009055">
    <property type="term" value="F:electron transfer activity"/>
    <property type="evidence" value="ECO:0007669"/>
    <property type="project" value="InterPro"/>
</dbReference>
<dbReference type="PANTHER" id="PTHR30485">
    <property type="entry name" value="NI/FE-HYDROGENASE 1 B-TYPE CYTOCHROME SUBUNIT"/>
    <property type="match status" value="1"/>
</dbReference>
<dbReference type="InterPro" id="IPR051542">
    <property type="entry name" value="Hydrogenase_cytochrome"/>
</dbReference>
<dbReference type="GO" id="GO:0022904">
    <property type="term" value="P:respiratory electron transport chain"/>
    <property type="evidence" value="ECO:0007669"/>
    <property type="project" value="InterPro"/>
</dbReference>
<feature type="transmembrane region" description="Helical" evidence="6">
    <location>
        <begin position="134"/>
        <end position="151"/>
    </location>
</feature>